<dbReference type="InterPro" id="IPR036298">
    <property type="entry name" value="Chalcone_isomerase_sf"/>
</dbReference>
<name>A0A918JXG1_9FLAO</name>
<dbReference type="Pfam" id="PF16036">
    <property type="entry name" value="Chalcone_3"/>
    <property type="match status" value="1"/>
</dbReference>
<dbReference type="Proteomes" id="UP000601108">
    <property type="component" value="Unassembled WGS sequence"/>
</dbReference>
<dbReference type="InterPro" id="IPR016088">
    <property type="entry name" value="Chalcone_isomerase_3-sand"/>
</dbReference>
<gene>
    <name evidence="3" type="ORF">GCM10007384_29500</name>
</gene>
<evidence type="ECO:0000313" key="4">
    <source>
        <dbReference type="Proteomes" id="UP000601108"/>
    </source>
</evidence>
<sequence length="189" mass="21321">MMKKIITLAIASIFTVSAIAQVRIGSIVVPDKVNFEGEELIYNGGAMRRVLSFKTYTGTLYTKTQYTDDRKVLDSDETMAIRLNIASNKVTNERMIKVFKKGFDDAMFGNTQSLDARIEDFLKLFDSSMQINDFYDLVYLKGKGVKTYKNGKELGFIEGRDFKYALFKIWLGNEPACQIIKGGMLGVGK</sequence>
<dbReference type="SUPFAM" id="SSF54626">
    <property type="entry name" value="Chalcone isomerase"/>
    <property type="match status" value="1"/>
</dbReference>
<dbReference type="GO" id="GO:0016872">
    <property type="term" value="F:intramolecular lyase activity"/>
    <property type="evidence" value="ECO:0007669"/>
    <property type="project" value="InterPro"/>
</dbReference>
<comment type="caution">
    <text evidence="3">The sequence shown here is derived from an EMBL/GenBank/DDBJ whole genome shotgun (WGS) entry which is preliminary data.</text>
</comment>
<organism evidence="3 4">
    <name type="scientific">Aquimarina muelleri</name>
    <dbReference type="NCBI Taxonomy" id="279356"/>
    <lineage>
        <taxon>Bacteria</taxon>
        <taxon>Pseudomonadati</taxon>
        <taxon>Bacteroidota</taxon>
        <taxon>Flavobacteriia</taxon>
        <taxon>Flavobacteriales</taxon>
        <taxon>Flavobacteriaceae</taxon>
        <taxon>Aquimarina</taxon>
    </lineage>
</organism>
<feature type="domain" description="Chalcone isomerase" evidence="2">
    <location>
        <begin position="23"/>
        <end position="186"/>
    </location>
</feature>
<protein>
    <recommendedName>
        <fullName evidence="2">Chalcone isomerase domain-containing protein</fullName>
    </recommendedName>
</protein>
<reference evidence="3 4" key="1">
    <citation type="journal article" date="2014" name="Int. J. Syst. Evol. Microbiol.">
        <title>Complete genome sequence of Corynebacterium casei LMG S-19264T (=DSM 44701T), isolated from a smear-ripened cheese.</title>
        <authorList>
            <consortium name="US DOE Joint Genome Institute (JGI-PGF)"/>
            <person name="Walter F."/>
            <person name="Albersmeier A."/>
            <person name="Kalinowski J."/>
            <person name="Ruckert C."/>
        </authorList>
    </citation>
    <scope>NUCLEOTIDE SEQUENCE [LARGE SCALE GENOMIC DNA]</scope>
    <source>
        <strain evidence="3 4">KCTC 12285</strain>
    </source>
</reference>
<dbReference type="InterPro" id="IPR016087">
    <property type="entry name" value="Chalcone_isomerase"/>
</dbReference>
<proteinExistence type="predicted"/>
<evidence type="ECO:0000259" key="2">
    <source>
        <dbReference type="Pfam" id="PF16036"/>
    </source>
</evidence>
<accession>A0A918JXG1</accession>
<evidence type="ECO:0000313" key="3">
    <source>
        <dbReference type="EMBL" id="GGX26404.1"/>
    </source>
</evidence>
<feature type="signal peptide" evidence="1">
    <location>
        <begin position="1"/>
        <end position="20"/>
    </location>
</feature>
<keyword evidence="1" id="KW-0732">Signal</keyword>
<dbReference type="EMBL" id="BMWS01000021">
    <property type="protein sequence ID" value="GGX26404.1"/>
    <property type="molecule type" value="Genomic_DNA"/>
</dbReference>
<feature type="chain" id="PRO_5037618373" description="Chalcone isomerase domain-containing protein" evidence="1">
    <location>
        <begin position="21"/>
        <end position="189"/>
    </location>
</feature>
<keyword evidence="4" id="KW-1185">Reference proteome</keyword>
<dbReference type="Gene3D" id="3.50.70.10">
    <property type="match status" value="1"/>
</dbReference>
<evidence type="ECO:0000256" key="1">
    <source>
        <dbReference type="SAM" id="SignalP"/>
    </source>
</evidence>
<dbReference type="AlphaFoldDB" id="A0A918JXG1"/>